<keyword evidence="5" id="KW-0862">Zinc</keyword>
<dbReference type="AlphaFoldDB" id="A0A9X1V6V1"/>
<dbReference type="SUPFAM" id="SSF56281">
    <property type="entry name" value="Metallo-hydrolase/oxidoreductase"/>
    <property type="match status" value="1"/>
</dbReference>
<evidence type="ECO:0000256" key="3">
    <source>
        <dbReference type="ARBA" id="ARBA00022723"/>
    </source>
</evidence>
<evidence type="ECO:0008006" key="8">
    <source>
        <dbReference type="Google" id="ProtNLM"/>
    </source>
</evidence>
<dbReference type="InterPro" id="IPR036866">
    <property type="entry name" value="RibonucZ/Hydroxyglut_hydro"/>
</dbReference>
<accession>A0A9X1V6V1</accession>
<dbReference type="PANTHER" id="PTHR42978:SF7">
    <property type="entry name" value="METALLO-HYDROLASE RV2300C-RELATED"/>
    <property type="match status" value="1"/>
</dbReference>
<evidence type="ECO:0000313" key="6">
    <source>
        <dbReference type="EMBL" id="MCI0182343.1"/>
    </source>
</evidence>
<evidence type="ECO:0000256" key="5">
    <source>
        <dbReference type="ARBA" id="ARBA00022833"/>
    </source>
</evidence>
<evidence type="ECO:0000256" key="1">
    <source>
        <dbReference type="ARBA" id="ARBA00001947"/>
    </source>
</evidence>
<comment type="similarity">
    <text evidence="2">Belongs to the metallo-beta-lactamase superfamily.</text>
</comment>
<dbReference type="GO" id="GO:0046872">
    <property type="term" value="F:metal ion binding"/>
    <property type="evidence" value="ECO:0007669"/>
    <property type="project" value="UniProtKB-KW"/>
</dbReference>
<comment type="caution">
    <text evidence="6">The sequence shown here is derived from an EMBL/GenBank/DDBJ whole genome shotgun (WGS) entry which is preliminary data.</text>
</comment>
<sequence length="376" mass="42804">MQELTAHDNKKRAPFPFEQIDIFKEVHSTSSPGLQLQYIRQTATHFQDWFRKTGVVSAFASFDLITLPYPTRYGLWRATKSPSPFLWFTNRMFIVQWKAHGRTWTLLNEPSDYELGANTPFYVSLMKKYGDYVSNHLLAKRHGTVETHLQSVGLRPEDIDFITYDHLHTQDIRRWVGTTKSQADHATNEPLQAYFPKAKLIVQQKEWDVLHSLHPLQSIWYQPSTFHDIPKDRLLFIDGDVLLGPGVALIWTPGHTEGNHSLVVHTDTGIWVSSENAISAECLNPSQSSLPGLRSYAKTSGLEVVINGNTLEHTARQYNSVVLEKLMSDPSKNNPHMRQFFPSSELTGHPLSPGTKPSFRHLQVAYGTIQQPHGVQ</sequence>
<organism evidence="6 7">
    <name type="scientific">Sulfoacidibacillus ferrooxidans</name>
    <dbReference type="NCBI Taxonomy" id="2005001"/>
    <lineage>
        <taxon>Bacteria</taxon>
        <taxon>Bacillati</taxon>
        <taxon>Bacillota</taxon>
        <taxon>Bacilli</taxon>
        <taxon>Bacillales</taxon>
        <taxon>Alicyclobacillaceae</taxon>
        <taxon>Sulfoacidibacillus</taxon>
    </lineage>
</organism>
<keyword evidence="3" id="KW-0479">Metal-binding</keyword>
<protein>
    <recommendedName>
        <fullName evidence="8">Metallo-beta-lactamase domain-containing protein</fullName>
    </recommendedName>
</protein>
<dbReference type="Proteomes" id="UP001139263">
    <property type="component" value="Unassembled WGS sequence"/>
</dbReference>
<dbReference type="RefSeq" id="WP_241711946.1">
    <property type="nucleotide sequence ID" value="NZ_JALBUF010000001.1"/>
</dbReference>
<proteinExistence type="inferred from homology"/>
<dbReference type="PANTHER" id="PTHR42978">
    <property type="entry name" value="QUORUM-QUENCHING LACTONASE YTNP-RELATED-RELATED"/>
    <property type="match status" value="1"/>
</dbReference>
<dbReference type="Gene3D" id="3.60.15.10">
    <property type="entry name" value="Ribonuclease Z/Hydroxyacylglutathione hydrolase-like"/>
    <property type="match status" value="1"/>
</dbReference>
<comment type="cofactor">
    <cofactor evidence="1">
        <name>Zn(2+)</name>
        <dbReference type="ChEBI" id="CHEBI:29105"/>
    </cofactor>
</comment>
<evidence type="ECO:0000256" key="4">
    <source>
        <dbReference type="ARBA" id="ARBA00022801"/>
    </source>
</evidence>
<keyword evidence="7" id="KW-1185">Reference proteome</keyword>
<evidence type="ECO:0000256" key="2">
    <source>
        <dbReference type="ARBA" id="ARBA00007749"/>
    </source>
</evidence>
<dbReference type="GO" id="GO:0016787">
    <property type="term" value="F:hydrolase activity"/>
    <property type="evidence" value="ECO:0007669"/>
    <property type="project" value="UniProtKB-KW"/>
</dbReference>
<dbReference type="InterPro" id="IPR051013">
    <property type="entry name" value="MBL_superfamily_lactonases"/>
</dbReference>
<evidence type="ECO:0000313" key="7">
    <source>
        <dbReference type="Proteomes" id="UP001139263"/>
    </source>
</evidence>
<dbReference type="EMBL" id="JALBUF010000001">
    <property type="protein sequence ID" value="MCI0182343.1"/>
    <property type="molecule type" value="Genomic_DNA"/>
</dbReference>
<name>A0A9X1V6V1_9BACL</name>
<keyword evidence="4" id="KW-0378">Hydrolase</keyword>
<reference evidence="6" key="1">
    <citation type="submission" date="2022-03" db="EMBL/GenBank/DDBJ databases">
        <title>Draft Genome Sequence of Firmicute Strain S0AB, a Heterotrophic Iron/Sulfur-Oxidizing Extreme Acidophile.</title>
        <authorList>
            <person name="Vergara E."/>
            <person name="Pakostova E."/>
            <person name="Johnson D.B."/>
            <person name="Holmes D.S."/>
        </authorList>
    </citation>
    <scope>NUCLEOTIDE SEQUENCE</scope>
    <source>
        <strain evidence="6">S0AB</strain>
    </source>
</reference>
<gene>
    <name evidence="6" type="ORF">MM817_00602</name>
</gene>